<dbReference type="Proteomes" id="UP000799436">
    <property type="component" value="Unassembled WGS sequence"/>
</dbReference>
<organism evidence="2 3">
    <name type="scientific">Teratosphaeria nubilosa</name>
    <dbReference type="NCBI Taxonomy" id="161662"/>
    <lineage>
        <taxon>Eukaryota</taxon>
        <taxon>Fungi</taxon>
        <taxon>Dikarya</taxon>
        <taxon>Ascomycota</taxon>
        <taxon>Pezizomycotina</taxon>
        <taxon>Dothideomycetes</taxon>
        <taxon>Dothideomycetidae</taxon>
        <taxon>Mycosphaerellales</taxon>
        <taxon>Teratosphaeriaceae</taxon>
        <taxon>Teratosphaeria</taxon>
    </lineage>
</organism>
<dbReference type="OrthoDB" id="5421637at2759"/>
<proteinExistence type="predicted"/>
<dbReference type="AlphaFoldDB" id="A0A6G1LAW9"/>
<evidence type="ECO:0000313" key="2">
    <source>
        <dbReference type="EMBL" id="KAF2769995.1"/>
    </source>
</evidence>
<keyword evidence="3" id="KW-1185">Reference proteome</keyword>
<feature type="chain" id="PRO_5026274607" evidence="1">
    <location>
        <begin position="20"/>
        <end position="312"/>
    </location>
</feature>
<sequence>MGFMRATLATWALVAGALAHITIPAVDGSLPAPESNGCAAGYWPSNHTLLYTVPYSYDQVMSIIGDYINLTWSGSPADSVQTNNTDALNTKNWTPGSARFYDFAGAHFIETITQYQKPNSGPYVQVHTVAPLRVPSYSDVQLYSDYDAQYWVPVCDGRATAANFTINFCATDVAAGRAFLEKLHSMAATRVGQMLGGQEFSNCEALGVRSYLKRAASNISGSVSGTVIPNTVNTVIPATSTSTVNTVIPATKTSTPTMTTSSSSGAAASGSSTTAASAKATYTGAANRSAFQSGQSTIVAMIALIAGGLSHL</sequence>
<feature type="non-terminal residue" evidence="2">
    <location>
        <position position="312"/>
    </location>
</feature>
<reference evidence="2" key="1">
    <citation type="journal article" date="2020" name="Stud. Mycol.">
        <title>101 Dothideomycetes genomes: a test case for predicting lifestyles and emergence of pathogens.</title>
        <authorList>
            <person name="Haridas S."/>
            <person name="Albert R."/>
            <person name="Binder M."/>
            <person name="Bloem J."/>
            <person name="Labutti K."/>
            <person name="Salamov A."/>
            <person name="Andreopoulos B."/>
            <person name="Baker S."/>
            <person name="Barry K."/>
            <person name="Bills G."/>
            <person name="Bluhm B."/>
            <person name="Cannon C."/>
            <person name="Castanera R."/>
            <person name="Culley D."/>
            <person name="Daum C."/>
            <person name="Ezra D."/>
            <person name="Gonzalez J."/>
            <person name="Henrissat B."/>
            <person name="Kuo A."/>
            <person name="Liang C."/>
            <person name="Lipzen A."/>
            <person name="Lutzoni F."/>
            <person name="Magnuson J."/>
            <person name="Mondo S."/>
            <person name="Nolan M."/>
            <person name="Ohm R."/>
            <person name="Pangilinan J."/>
            <person name="Park H.-J."/>
            <person name="Ramirez L."/>
            <person name="Alfaro M."/>
            <person name="Sun H."/>
            <person name="Tritt A."/>
            <person name="Yoshinaga Y."/>
            <person name="Zwiers L.-H."/>
            <person name="Turgeon B."/>
            <person name="Goodwin S."/>
            <person name="Spatafora J."/>
            <person name="Crous P."/>
            <person name="Grigoriev I."/>
        </authorList>
    </citation>
    <scope>NUCLEOTIDE SEQUENCE</scope>
    <source>
        <strain evidence="2">CBS 116005</strain>
    </source>
</reference>
<dbReference type="EMBL" id="ML995829">
    <property type="protein sequence ID" value="KAF2769995.1"/>
    <property type="molecule type" value="Genomic_DNA"/>
</dbReference>
<name>A0A6G1LAW9_9PEZI</name>
<gene>
    <name evidence="2" type="ORF">EJ03DRAFT_326903</name>
</gene>
<evidence type="ECO:0000256" key="1">
    <source>
        <dbReference type="SAM" id="SignalP"/>
    </source>
</evidence>
<keyword evidence="1" id="KW-0732">Signal</keyword>
<protein>
    <submittedName>
        <fullName evidence="2">Uncharacterized protein</fullName>
    </submittedName>
</protein>
<accession>A0A6G1LAW9</accession>
<feature type="signal peptide" evidence="1">
    <location>
        <begin position="1"/>
        <end position="19"/>
    </location>
</feature>
<evidence type="ECO:0000313" key="3">
    <source>
        <dbReference type="Proteomes" id="UP000799436"/>
    </source>
</evidence>